<feature type="binding site" evidence="13">
    <location>
        <position position="108"/>
    </location>
    <ligand>
        <name>Mg(2+)</name>
        <dbReference type="ChEBI" id="CHEBI:18420"/>
    </ligand>
</feature>
<evidence type="ECO:0000256" key="2">
    <source>
        <dbReference type="ARBA" id="ARBA00004993"/>
    </source>
</evidence>
<keyword evidence="13" id="KW-0479">Metal-binding</keyword>
<evidence type="ECO:0000256" key="10">
    <source>
        <dbReference type="ARBA" id="ARBA00049176"/>
    </source>
</evidence>
<dbReference type="SUPFAM" id="SSF56214">
    <property type="entry name" value="4'-phosphopantetheinyl transferase"/>
    <property type="match status" value="1"/>
</dbReference>
<comment type="pathway">
    <text evidence="2">Siderophore biosynthesis; enterobactin biosynthesis.</text>
</comment>
<dbReference type="AlphaFoldDB" id="A0A859QV74"/>
<keyword evidence="13" id="KW-0460">Magnesium</keyword>
<comment type="cofactor">
    <cofactor evidence="13">
        <name>Mg(2+)</name>
        <dbReference type="ChEBI" id="CHEBI:18420"/>
    </cofactor>
</comment>
<comment type="catalytic activity">
    <reaction evidence="11">
        <text>apo-[peptidyl-carrier protein] + CoA = holo-[peptidyl-carrier protein] + adenosine 3',5'-bisphosphate + H(+)</text>
        <dbReference type="Rhea" id="RHEA:46228"/>
        <dbReference type="Rhea" id="RHEA-COMP:11479"/>
        <dbReference type="Rhea" id="RHEA-COMP:11480"/>
        <dbReference type="ChEBI" id="CHEBI:15378"/>
        <dbReference type="ChEBI" id="CHEBI:29999"/>
        <dbReference type="ChEBI" id="CHEBI:57287"/>
        <dbReference type="ChEBI" id="CHEBI:58343"/>
        <dbReference type="ChEBI" id="CHEBI:64479"/>
    </reaction>
</comment>
<accession>A0A859QV74</accession>
<dbReference type="InterPro" id="IPR037143">
    <property type="entry name" value="4-PPantetheinyl_Trfase_dom_sf"/>
</dbReference>
<dbReference type="Gene3D" id="3.90.470.20">
    <property type="entry name" value="4'-phosphopantetheinyl transferase domain"/>
    <property type="match status" value="1"/>
</dbReference>
<dbReference type="Pfam" id="PF01648">
    <property type="entry name" value="ACPS"/>
    <property type="match status" value="1"/>
</dbReference>
<dbReference type="PANTHER" id="PTHR38096">
    <property type="entry name" value="ENTEROBACTIN SYNTHASE COMPONENT D"/>
    <property type="match status" value="1"/>
</dbReference>
<organism evidence="16 17">
    <name type="scientific">Sinorhizobium mexicanum</name>
    <dbReference type="NCBI Taxonomy" id="375549"/>
    <lineage>
        <taxon>Bacteria</taxon>
        <taxon>Pseudomonadati</taxon>
        <taxon>Pseudomonadota</taxon>
        <taxon>Alphaproteobacteria</taxon>
        <taxon>Hyphomicrobiales</taxon>
        <taxon>Rhizobiaceae</taxon>
        <taxon>Sinorhizobium/Ensifer group</taxon>
        <taxon>Sinorhizobium</taxon>
    </lineage>
</organism>
<feature type="binding site" evidence="13">
    <location>
        <position position="107"/>
    </location>
    <ligand>
        <name>Mg(2+)</name>
        <dbReference type="ChEBI" id="CHEBI:18420"/>
    </ligand>
</feature>
<evidence type="ECO:0000259" key="15">
    <source>
        <dbReference type="Pfam" id="PF17837"/>
    </source>
</evidence>
<evidence type="ECO:0000313" key="16">
    <source>
        <dbReference type="EMBL" id="QLL64376.1"/>
    </source>
</evidence>
<dbReference type="InterPro" id="IPR003542">
    <property type="entry name" value="Enbac_synth_compD-like"/>
</dbReference>
<comment type="similarity">
    <text evidence="3">Belongs to the P-Pant transferase superfamily. EntD family.</text>
</comment>
<dbReference type="GO" id="GO:0000287">
    <property type="term" value="F:magnesium ion binding"/>
    <property type="evidence" value="ECO:0007669"/>
    <property type="project" value="InterPro"/>
</dbReference>
<keyword evidence="17" id="KW-1185">Reference proteome</keyword>
<evidence type="ECO:0000256" key="3">
    <source>
        <dbReference type="ARBA" id="ARBA00008342"/>
    </source>
</evidence>
<evidence type="ECO:0000256" key="6">
    <source>
        <dbReference type="ARBA" id="ARBA00022679"/>
    </source>
</evidence>
<keyword evidence="7" id="KW-0259">Enterobactin biosynthesis</keyword>
<dbReference type="Proteomes" id="UP000510721">
    <property type="component" value="Plasmid pEmeITTGR7b"/>
</dbReference>
<protein>
    <recommendedName>
        <fullName evidence="5">Enterobactin synthase component D</fullName>
    </recommendedName>
    <alternativeName>
        <fullName evidence="8">4'-phosphopantetheinyl transferase EntD</fullName>
    </alternativeName>
    <alternativeName>
        <fullName evidence="9">Enterochelin synthase D</fullName>
    </alternativeName>
</protein>
<keyword evidence="16" id="KW-0614">Plasmid</keyword>
<dbReference type="UniPathway" id="UPA00017"/>
<evidence type="ECO:0000256" key="4">
    <source>
        <dbReference type="ARBA" id="ARBA00011503"/>
    </source>
</evidence>
<keyword evidence="6 16" id="KW-0808">Transferase</keyword>
<evidence type="ECO:0000256" key="5">
    <source>
        <dbReference type="ARBA" id="ARBA00019087"/>
    </source>
</evidence>
<feature type="binding site" evidence="12">
    <location>
        <begin position="84"/>
        <end position="85"/>
    </location>
    <ligand>
        <name>CoA</name>
        <dbReference type="ChEBI" id="CHEBI:57287"/>
    </ligand>
</feature>
<dbReference type="InterPro" id="IPR008278">
    <property type="entry name" value="4-PPantetheinyl_Trfase_dom"/>
</dbReference>
<comment type="catalytic activity">
    <reaction evidence="10">
        <text>apo-[aryl-carrier protein] + CoA = holo-[aryl-carrier protein] + adenosine 3',5'-bisphosphate + H(+)</text>
        <dbReference type="Rhea" id="RHEA:48404"/>
        <dbReference type="Rhea" id="RHEA-COMP:15903"/>
        <dbReference type="Rhea" id="RHEA-COMP:17557"/>
        <dbReference type="ChEBI" id="CHEBI:15378"/>
        <dbReference type="ChEBI" id="CHEBI:29999"/>
        <dbReference type="ChEBI" id="CHEBI:57287"/>
        <dbReference type="ChEBI" id="CHEBI:58343"/>
        <dbReference type="ChEBI" id="CHEBI:64479"/>
    </reaction>
</comment>
<evidence type="ECO:0000256" key="12">
    <source>
        <dbReference type="PIRSR" id="PIRSR603542-1"/>
    </source>
</evidence>
<evidence type="ECO:0000256" key="7">
    <source>
        <dbReference type="ARBA" id="ARBA00023191"/>
    </source>
</evidence>
<feature type="binding site" evidence="12">
    <location>
        <position position="106"/>
    </location>
    <ligand>
        <name>CoA</name>
        <dbReference type="ChEBI" id="CHEBI:57287"/>
    </ligand>
</feature>
<dbReference type="GO" id="GO:0008897">
    <property type="term" value="F:holo-[acyl-carrier-protein] synthase activity"/>
    <property type="evidence" value="ECO:0007669"/>
    <property type="project" value="InterPro"/>
</dbReference>
<reference evidence="16 17" key="1">
    <citation type="submission" date="2019-06" db="EMBL/GenBank/DDBJ databases">
        <title>Complete genome sequence of Ensifer mexicanus ITTG R7 isolated from nodules of Acacia angustissima (Mill.) Kuntze.</title>
        <authorList>
            <person name="Rincon-Rosales R."/>
            <person name="Rogel M.A."/>
            <person name="Guerrero G."/>
            <person name="Rincon-Molina C.I."/>
            <person name="Lopez-Lopez A."/>
            <person name="Martinez-Romero E."/>
        </authorList>
    </citation>
    <scope>NUCLEOTIDE SEQUENCE [LARGE SCALE GENOMIC DNA]</scope>
    <source>
        <strain evidence="16 17">ITTG R7</strain>
        <plasmid evidence="17">pemeittgr7b</plasmid>
    </source>
</reference>
<dbReference type="GO" id="GO:0009239">
    <property type="term" value="P:enterobactin biosynthetic process"/>
    <property type="evidence" value="ECO:0007669"/>
    <property type="project" value="UniProtKB-UniPathway"/>
</dbReference>
<geneLocation type="plasmid" evidence="17">
    <name>pemeittgr7b</name>
</geneLocation>
<gene>
    <name evidence="16" type="ORF">FKV68_23385</name>
</gene>
<feature type="domain" description="4'-phosphopantetheinyl transferase" evidence="14">
    <location>
        <begin position="103"/>
        <end position="182"/>
    </location>
</feature>
<feature type="binding site" evidence="12">
    <location>
        <position position="162"/>
    </location>
    <ligand>
        <name>CoA</name>
        <dbReference type="ChEBI" id="CHEBI:57287"/>
    </ligand>
</feature>
<dbReference type="PRINTS" id="PR01399">
    <property type="entry name" value="ENTSNTHTASED"/>
</dbReference>
<proteinExistence type="inferred from homology"/>
<feature type="binding site" evidence="12">
    <location>
        <position position="48"/>
    </location>
    <ligand>
        <name>CoA</name>
        <dbReference type="ChEBI" id="CHEBI:57287"/>
    </ligand>
</feature>
<evidence type="ECO:0000256" key="13">
    <source>
        <dbReference type="PIRSR" id="PIRSR603542-2"/>
    </source>
</evidence>
<dbReference type="InterPro" id="IPR041354">
    <property type="entry name" value="4PPT_N"/>
</dbReference>
<evidence type="ECO:0000313" key="17">
    <source>
        <dbReference type="Proteomes" id="UP000510721"/>
    </source>
</evidence>
<name>A0A859QV74_9HYPH</name>
<evidence type="ECO:0000256" key="1">
    <source>
        <dbReference type="ARBA" id="ARBA00003937"/>
    </source>
</evidence>
<dbReference type="PANTHER" id="PTHR38096:SF1">
    <property type="entry name" value="ENTEROBACTIN SYNTHASE COMPONENT D"/>
    <property type="match status" value="1"/>
</dbReference>
<feature type="binding site" evidence="12">
    <location>
        <position position="148"/>
    </location>
    <ligand>
        <name>CoA</name>
        <dbReference type="ChEBI" id="CHEBI:57287"/>
    </ligand>
</feature>
<dbReference type="KEGG" id="emx:FKV68_23385"/>
<sequence>MIETLLPSYVAVQTCRASEGSGFQVMPEEESAIATAVKSRRREFSIGRACARAALSKLGFPPCAIPSGPHREPLWPAGIVGSITHCAGFYAAAVALQEDYVALGIDAEVDEELPSGVLSLISGDEERYWIANASGRLNWGRLLFSAKESIFKAWFPLTREWLGFEDAVVTIVPDDGSFVAQLPHTLVPANVCPGELRGRFIIANGLILTAVFIAAPRYKGDHFALEPGGRGVEPGY</sequence>
<dbReference type="GO" id="GO:0005886">
    <property type="term" value="C:plasma membrane"/>
    <property type="evidence" value="ECO:0007669"/>
    <property type="project" value="TreeGrafter"/>
</dbReference>
<comment type="subunit">
    <text evidence="4">EntB, EntD, EntE, and EntF form a multienzyme complex called enterobactin synthase.</text>
</comment>
<dbReference type="Pfam" id="PF17837">
    <property type="entry name" value="4PPT_N"/>
    <property type="match status" value="1"/>
</dbReference>
<feature type="binding site" evidence="12">
    <location>
        <position position="40"/>
    </location>
    <ligand>
        <name>CoA</name>
        <dbReference type="ChEBI" id="CHEBI:57287"/>
    </ligand>
</feature>
<evidence type="ECO:0000256" key="8">
    <source>
        <dbReference type="ARBA" id="ARBA00029894"/>
    </source>
</evidence>
<evidence type="ECO:0000259" key="14">
    <source>
        <dbReference type="Pfam" id="PF01648"/>
    </source>
</evidence>
<dbReference type="RefSeq" id="WP_180942254.1">
    <property type="nucleotide sequence ID" value="NZ_CP041240.1"/>
</dbReference>
<dbReference type="EMBL" id="CP041240">
    <property type="protein sequence ID" value="QLL64376.1"/>
    <property type="molecule type" value="Genomic_DNA"/>
</dbReference>
<feature type="binding site" evidence="12">
    <location>
        <position position="152"/>
    </location>
    <ligand>
        <name>CoA</name>
        <dbReference type="ChEBI" id="CHEBI:57287"/>
    </ligand>
</feature>
<evidence type="ECO:0000256" key="9">
    <source>
        <dbReference type="ARBA" id="ARBA00031996"/>
    </source>
</evidence>
<feature type="domain" description="4'-phosphopantetheinyl transferase N-terminal" evidence="15">
    <location>
        <begin position="28"/>
        <end position="95"/>
    </location>
</feature>
<evidence type="ECO:0000256" key="11">
    <source>
        <dbReference type="ARBA" id="ARBA00049191"/>
    </source>
</evidence>
<dbReference type="GO" id="GO:0009366">
    <property type="term" value="C:enterobactin synthetase complex"/>
    <property type="evidence" value="ECO:0007669"/>
    <property type="project" value="InterPro"/>
</dbReference>
<feature type="binding site" evidence="13">
    <location>
        <position position="106"/>
    </location>
    <ligand>
        <name>Mg(2+)</name>
        <dbReference type="ChEBI" id="CHEBI:18420"/>
    </ligand>
</feature>
<comment type="function">
    <text evidence="1">Involved in the biosynthesis of the siderophore enterobactin (enterochelin), which is a macrocyclic trimeric lactone of N-(2,3-dihydroxybenzoyl)-serine. The serine trilactone serves as a scaffolding for the three catechol functionalities that provide hexadentate coordination for the tightly ligated iron(2+) atoms. Plays an essential role in the assembly of the enterobactin by catalyzing the transfer of the 4'-phosphopantetheine (Ppant) moiety from coenzyme A to the apo-domains of both EntB (ArCP domain) and EntF (PCP domain) to yield their holo-forms which make them competent for the activation of 2,3-dihydroxybenzoate (DHB) and L-serine, respectively.</text>
</comment>